<keyword evidence="4" id="KW-0276">Fatty acid metabolism</keyword>
<comment type="subcellular location">
    <subcellularLocation>
        <location evidence="1">Peroxisome</location>
    </subcellularLocation>
</comment>
<dbReference type="InterPro" id="IPR002155">
    <property type="entry name" value="Thiolase"/>
</dbReference>
<feature type="domain" description="Thiolase N-terminal" evidence="11">
    <location>
        <begin position="11"/>
        <end position="265"/>
    </location>
</feature>
<organism evidence="13 14">
    <name type="scientific">Sodalis ligni</name>
    <dbReference type="NCBI Taxonomy" id="2697027"/>
    <lineage>
        <taxon>Bacteria</taxon>
        <taxon>Pseudomonadati</taxon>
        <taxon>Pseudomonadota</taxon>
        <taxon>Gammaproteobacteria</taxon>
        <taxon>Enterobacterales</taxon>
        <taxon>Bruguierivoracaceae</taxon>
        <taxon>Sodalis</taxon>
    </lineage>
</organism>
<feature type="active site" description="Acyl-thioester intermediate" evidence="9">
    <location>
        <position position="93"/>
    </location>
</feature>
<evidence type="ECO:0000259" key="11">
    <source>
        <dbReference type="Pfam" id="PF00108"/>
    </source>
</evidence>
<feature type="active site" description="Proton acceptor" evidence="9">
    <location>
        <position position="351"/>
    </location>
</feature>
<dbReference type="PROSITE" id="PS00737">
    <property type="entry name" value="THIOLASE_2"/>
    <property type="match status" value="1"/>
</dbReference>
<evidence type="ECO:0000313" key="14">
    <source>
        <dbReference type="Proteomes" id="UP000294555"/>
    </source>
</evidence>
<evidence type="ECO:0000256" key="3">
    <source>
        <dbReference type="ARBA" id="ARBA00022679"/>
    </source>
</evidence>
<name>A0A4R1NH03_9GAMM</name>
<keyword evidence="3 10" id="KW-0808">Transferase</keyword>
<evidence type="ECO:0000256" key="2">
    <source>
        <dbReference type="ARBA" id="ARBA00010982"/>
    </source>
</evidence>
<dbReference type="SUPFAM" id="SSF53901">
    <property type="entry name" value="Thiolase-like"/>
    <property type="match status" value="2"/>
</dbReference>
<dbReference type="AlphaFoldDB" id="A0A4R1NH03"/>
<dbReference type="CDD" id="cd00751">
    <property type="entry name" value="thiolase"/>
    <property type="match status" value="1"/>
</dbReference>
<dbReference type="InterPro" id="IPR016039">
    <property type="entry name" value="Thiolase-like"/>
</dbReference>
<comment type="similarity">
    <text evidence="2 10">Belongs to the thiolase-like superfamily. Thiolase family.</text>
</comment>
<evidence type="ECO:0000256" key="5">
    <source>
        <dbReference type="ARBA" id="ARBA00022946"/>
    </source>
</evidence>
<reference evidence="13 14" key="1">
    <citation type="submission" date="2019-02" db="EMBL/GenBank/DDBJ databases">
        <title>Investigation of anaerobic lignin degradation for improved lignocellulosic biofuels.</title>
        <authorList>
            <person name="Deangelis K."/>
        </authorList>
    </citation>
    <scope>NUCLEOTIDE SEQUENCE [LARGE SCALE GENOMIC DNA]</scope>
    <source>
        <strain evidence="13 14">159R</strain>
    </source>
</reference>
<gene>
    <name evidence="13" type="ORF">EZJ58_1492</name>
</gene>
<keyword evidence="8 10" id="KW-0012">Acyltransferase</keyword>
<evidence type="ECO:0000256" key="9">
    <source>
        <dbReference type="PIRSR" id="PIRSR000429-1"/>
    </source>
</evidence>
<evidence type="ECO:0000256" key="8">
    <source>
        <dbReference type="ARBA" id="ARBA00023315"/>
    </source>
</evidence>
<dbReference type="NCBIfam" id="TIGR01930">
    <property type="entry name" value="AcCoA-C-Actrans"/>
    <property type="match status" value="1"/>
</dbReference>
<dbReference type="PANTHER" id="PTHR43853">
    <property type="entry name" value="3-KETOACYL-COA THIOLASE, PEROXISOMAL"/>
    <property type="match status" value="1"/>
</dbReference>
<evidence type="ECO:0000256" key="6">
    <source>
        <dbReference type="ARBA" id="ARBA00023098"/>
    </source>
</evidence>
<dbReference type="GO" id="GO:0010124">
    <property type="term" value="P:phenylacetate catabolic process"/>
    <property type="evidence" value="ECO:0007669"/>
    <property type="project" value="TreeGrafter"/>
</dbReference>
<dbReference type="PIRSF" id="PIRSF000429">
    <property type="entry name" value="Ac-CoA_Ac_transf"/>
    <property type="match status" value="1"/>
</dbReference>
<evidence type="ECO:0000313" key="13">
    <source>
        <dbReference type="EMBL" id="TCL03420.1"/>
    </source>
</evidence>
<feature type="domain" description="Thiolase C-terminal" evidence="12">
    <location>
        <begin position="274"/>
        <end position="393"/>
    </location>
</feature>
<keyword evidence="14" id="KW-1185">Reference proteome</keyword>
<dbReference type="Proteomes" id="UP000294555">
    <property type="component" value="Unassembled WGS sequence"/>
</dbReference>
<comment type="caution">
    <text evidence="13">The sequence shown here is derived from an EMBL/GenBank/DDBJ whole genome shotgun (WGS) entry which is preliminary data.</text>
</comment>
<evidence type="ECO:0000256" key="10">
    <source>
        <dbReference type="RuleBase" id="RU003557"/>
    </source>
</evidence>
<dbReference type="InterPro" id="IPR020617">
    <property type="entry name" value="Thiolase_C"/>
</dbReference>
<dbReference type="FunFam" id="3.40.47.10:FF:000010">
    <property type="entry name" value="Acetyl-CoA acetyltransferase (Thiolase)"/>
    <property type="match status" value="1"/>
</dbReference>
<dbReference type="GO" id="GO:0003988">
    <property type="term" value="F:acetyl-CoA C-acyltransferase activity"/>
    <property type="evidence" value="ECO:0007669"/>
    <property type="project" value="TreeGrafter"/>
</dbReference>
<evidence type="ECO:0000256" key="1">
    <source>
        <dbReference type="ARBA" id="ARBA00004275"/>
    </source>
</evidence>
<accession>A0A4R1NH03</accession>
<dbReference type="EMBL" id="SJOI01000001">
    <property type="protein sequence ID" value="TCL03420.1"/>
    <property type="molecule type" value="Genomic_DNA"/>
</dbReference>
<keyword evidence="6" id="KW-0443">Lipid metabolism</keyword>
<evidence type="ECO:0000259" key="12">
    <source>
        <dbReference type="Pfam" id="PF02803"/>
    </source>
</evidence>
<keyword evidence="5" id="KW-0809">Transit peptide</keyword>
<dbReference type="GO" id="GO:0005737">
    <property type="term" value="C:cytoplasm"/>
    <property type="evidence" value="ECO:0007669"/>
    <property type="project" value="UniProtKB-ARBA"/>
</dbReference>
<evidence type="ECO:0000256" key="4">
    <source>
        <dbReference type="ARBA" id="ARBA00022832"/>
    </source>
</evidence>
<dbReference type="Pfam" id="PF02803">
    <property type="entry name" value="Thiolase_C"/>
    <property type="match status" value="1"/>
</dbReference>
<evidence type="ECO:0000256" key="7">
    <source>
        <dbReference type="ARBA" id="ARBA00023140"/>
    </source>
</evidence>
<sequence length="395" mass="41662">MQKKVVMREAVIVSAVRTPVGKCRGALAPVPAHILGALAVKEAVKRANIEPESIDDVIFANLMNSEINNMGRMVALEAGLPVSVPGITLDRQCAASLNALAYGAIQIMAGFAEVIIAGGVESDSRRTWSLEKTDSAYSVQPPRFVDIHTSPDSLGNPPMGITAENVAAKYGLTRRQLDEFALRSHRLASAAWQTGRFDEQIVPVPVTDKKGRLTTVSRDEPLRSDCSLEALASLRPSFRADGVVTAGNSSPMSDGAGAMVLMERSLAEKSGRRILGVFRGYAAAGVDPNLMGLGPVPATAKLLKQTGLAVGDIDLWELNEAFAAQSIACIREIGMDPARVNPNGGAIALGHPLAGTGAILTAKTLYEMKRRNLNNAVITFCVGGGQGVAVLLTRS</sequence>
<dbReference type="InterPro" id="IPR020613">
    <property type="entry name" value="Thiolase_CS"/>
</dbReference>
<dbReference type="Gene3D" id="3.40.47.10">
    <property type="match status" value="2"/>
</dbReference>
<keyword evidence="7" id="KW-0576">Peroxisome</keyword>
<protein>
    <submittedName>
        <fullName evidence="13">Acetyl-CoA C-acetyltransferase</fullName>
    </submittedName>
</protein>
<dbReference type="InterPro" id="IPR050215">
    <property type="entry name" value="Thiolase-like_sf_Thiolase"/>
</dbReference>
<feature type="active site" description="Proton acceptor" evidence="9">
    <location>
        <position position="381"/>
    </location>
</feature>
<proteinExistence type="inferred from homology"/>
<dbReference type="GO" id="GO:0006635">
    <property type="term" value="P:fatty acid beta-oxidation"/>
    <property type="evidence" value="ECO:0007669"/>
    <property type="project" value="TreeGrafter"/>
</dbReference>
<dbReference type="Pfam" id="PF00108">
    <property type="entry name" value="Thiolase_N"/>
    <property type="match status" value="1"/>
</dbReference>
<dbReference type="PANTHER" id="PTHR43853:SF8">
    <property type="entry name" value="3-KETOACYL-COA THIOLASE, PEROXISOMAL"/>
    <property type="match status" value="1"/>
</dbReference>
<dbReference type="InterPro" id="IPR020616">
    <property type="entry name" value="Thiolase_N"/>
</dbReference>